<evidence type="ECO:0000313" key="1">
    <source>
        <dbReference type="EMBL" id="KAJ5109330.1"/>
    </source>
</evidence>
<dbReference type="Proteomes" id="UP001149165">
    <property type="component" value="Unassembled WGS sequence"/>
</dbReference>
<protein>
    <submittedName>
        <fullName evidence="1">Uncharacterized protein</fullName>
    </submittedName>
</protein>
<comment type="caution">
    <text evidence="1">The sequence shown here is derived from an EMBL/GenBank/DDBJ whole genome shotgun (WGS) entry which is preliminary data.</text>
</comment>
<name>A0A9W9FZI9_9EURO</name>
<sequence length="303" mass="34588">MSASEVGVVSLAELMRHHRELLVHPLMWTPRHLEMMGFRFQNIKDASQEKQATDYQRPLDELSKELALEAAVLATGPGLQHNLKAARDILLSKGSILNKQRNGPEFVFAGRRIHQPLYTVFYCHDQPERLVGEEPLPVVGYLNYTNVSGPRWHKFKPRARRGHLNPPVSRIGKIKLARVTPKDWRDDPYYACILLSLAQAQEDLARPQTRTSYLAQIPSNLLRSLENPSTATTKSSLITIEHIQVPSCPFETLQRRILAELLITDVSPCDSELTDPTFSDMPNENDKRPCLQEDDEIFERHQI</sequence>
<organism evidence="1 2">
    <name type="scientific">Penicillium angulare</name>
    <dbReference type="NCBI Taxonomy" id="116970"/>
    <lineage>
        <taxon>Eukaryota</taxon>
        <taxon>Fungi</taxon>
        <taxon>Dikarya</taxon>
        <taxon>Ascomycota</taxon>
        <taxon>Pezizomycotina</taxon>
        <taxon>Eurotiomycetes</taxon>
        <taxon>Eurotiomycetidae</taxon>
        <taxon>Eurotiales</taxon>
        <taxon>Aspergillaceae</taxon>
        <taxon>Penicillium</taxon>
    </lineage>
</organism>
<dbReference type="OrthoDB" id="5343483at2759"/>
<keyword evidence="2" id="KW-1185">Reference proteome</keyword>
<dbReference type="AlphaFoldDB" id="A0A9W9FZI9"/>
<evidence type="ECO:0000313" key="2">
    <source>
        <dbReference type="Proteomes" id="UP001149165"/>
    </source>
</evidence>
<dbReference type="EMBL" id="JAPQKH010000003">
    <property type="protein sequence ID" value="KAJ5109330.1"/>
    <property type="molecule type" value="Genomic_DNA"/>
</dbReference>
<reference evidence="1" key="2">
    <citation type="journal article" date="2023" name="IMA Fungus">
        <title>Comparative genomic study of the Penicillium genus elucidates a diverse pangenome and 15 lateral gene transfer events.</title>
        <authorList>
            <person name="Petersen C."/>
            <person name="Sorensen T."/>
            <person name="Nielsen M.R."/>
            <person name="Sondergaard T.E."/>
            <person name="Sorensen J.L."/>
            <person name="Fitzpatrick D.A."/>
            <person name="Frisvad J.C."/>
            <person name="Nielsen K.L."/>
        </authorList>
    </citation>
    <scope>NUCLEOTIDE SEQUENCE</scope>
    <source>
        <strain evidence="1">IBT 30069</strain>
    </source>
</reference>
<reference evidence="1" key="1">
    <citation type="submission" date="2022-11" db="EMBL/GenBank/DDBJ databases">
        <authorList>
            <person name="Petersen C."/>
        </authorList>
    </citation>
    <scope>NUCLEOTIDE SEQUENCE</scope>
    <source>
        <strain evidence="1">IBT 30069</strain>
    </source>
</reference>
<accession>A0A9W9FZI9</accession>
<proteinExistence type="predicted"/>
<gene>
    <name evidence="1" type="ORF">N7456_006005</name>
</gene>